<comment type="subcellular location">
    <subcellularLocation>
        <location evidence="1">Cytoplasm</location>
    </subcellularLocation>
</comment>
<keyword evidence="9" id="KW-1185">Reference proteome</keyword>
<dbReference type="PANTHER" id="PTHR44154">
    <property type="entry name" value="QUINONE OXIDOREDUCTASE"/>
    <property type="match status" value="1"/>
</dbReference>
<dbReference type="PANTHER" id="PTHR44154:SF1">
    <property type="entry name" value="QUINONE OXIDOREDUCTASE"/>
    <property type="match status" value="1"/>
</dbReference>
<protein>
    <recommendedName>
        <fullName evidence="6">Zinc-type alcohol dehydrogenase-like protein</fullName>
    </recommendedName>
</protein>
<evidence type="ECO:0000256" key="6">
    <source>
        <dbReference type="RuleBase" id="RU364000"/>
    </source>
</evidence>
<evidence type="ECO:0000256" key="3">
    <source>
        <dbReference type="ARBA" id="ARBA00022490"/>
    </source>
</evidence>
<organism evidence="8 9">
    <name type="scientific">Ideonella lacteola</name>
    <dbReference type="NCBI Taxonomy" id="2984193"/>
    <lineage>
        <taxon>Bacteria</taxon>
        <taxon>Pseudomonadati</taxon>
        <taxon>Pseudomonadota</taxon>
        <taxon>Betaproteobacteria</taxon>
        <taxon>Burkholderiales</taxon>
        <taxon>Sphaerotilaceae</taxon>
        <taxon>Ideonella</taxon>
    </lineage>
</organism>
<dbReference type="Gene3D" id="3.90.180.10">
    <property type="entry name" value="Medium-chain alcohol dehydrogenases, catalytic domain"/>
    <property type="match status" value="1"/>
</dbReference>
<keyword evidence="5" id="KW-0694">RNA-binding</keyword>
<evidence type="ECO:0000256" key="2">
    <source>
        <dbReference type="ARBA" id="ARBA00011881"/>
    </source>
</evidence>
<dbReference type="Gene3D" id="3.40.50.720">
    <property type="entry name" value="NAD(P)-binding Rossmann-like Domain"/>
    <property type="match status" value="1"/>
</dbReference>
<dbReference type="RefSeq" id="WP_341427034.1">
    <property type="nucleotide sequence ID" value="NZ_JBBUTG010000011.1"/>
</dbReference>
<keyword evidence="6" id="KW-0560">Oxidoreductase</keyword>
<gene>
    <name evidence="8" type="ORF">AACH06_17470</name>
</gene>
<comment type="similarity">
    <text evidence="6">Belongs to the zinc-containing alcohol dehydrogenase family. Quinone oxidoreductase subfamily.</text>
</comment>
<dbReference type="CDD" id="cd08252">
    <property type="entry name" value="AL_MDR"/>
    <property type="match status" value="1"/>
</dbReference>
<evidence type="ECO:0000256" key="5">
    <source>
        <dbReference type="ARBA" id="ARBA00022884"/>
    </source>
</evidence>
<dbReference type="InterPro" id="IPR036291">
    <property type="entry name" value="NAD(P)-bd_dom_sf"/>
</dbReference>
<evidence type="ECO:0000313" key="8">
    <source>
        <dbReference type="EMBL" id="MEK8032613.1"/>
    </source>
</evidence>
<evidence type="ECO:0000256" key="1">
    <source>
        <dbReference type="ARBA" id="ARBA00004496"/>
    </source>
</evidence>
<dbReference type="InterPro" id="IPR020843">
    <property type="entry name" value="ER"/>
</dbReference>
<evidence type="ECO:0000313" key="9">
    <source>
        <dbReference type="Proteomes" id="UP001371218"/>
    </source>
</evidence>
<comment type="subunit">
    <text evidence="2">Homotetramer.</text>
</comment>
<dbReference type="InterPro" id="IPR051603">
    <property type="entry name" value="Zinc-ADH_QOR/CCCR"/>
</dbReference>
<reference evidence="8 9" key="1">
    <citation type="submission" date="2024-04" db="EMBL/GenBank/DDBJ databases">
        <title>Novel species of the genus Ideonella isolated from streams.</title>
        <authorList>
            <person name="Lu H."/>
        </authorList>
    </citation>
    <scope>NUCLEOTIDE SEQUENCE [LARGE SCALE GENOMIC DNA]</scope>
    <source>
        <strain evidence="8 9">DXS29W</strain>
    </source>
</reference>
<dbReference type="SMART" id="SM00829">
    <property type="entry name" value="PKS_ER"/>
    <property type="match status" value="1"/>
</dbReference>
<keyword evidence="6" id="KW-0862">Zinc</keyword>
<keyword evidence="6" id="KW-0479">Metal-binding</keyword>
<dbReference type="Pfam" id="PF08240">
    <property type="entry name" value="ADH_N"/>
    <property type="match status" value="1"/>
</dbReference>
<dbReference type="Pfam" id="PF13602">
    <property type="entry name" value="ADH_zinc_N_2"/>
    <property type="match status" value="1"/>
</dbReference>
<proteinExistence type="inferred from homology"/>
<dbReference type="InterPro" id="IPR002364">
    <property type="entry name" value="Quin_OxRdtase/zeta-crystal_CS"/>
</dbReference>
<dbReference type="NCBIfam" id="TIGR02817">
    <property type="entry name" value="adh_fam_1"/>
    <property type="match status" value="1"/>
</dbReference>
<comment type="caution">
    <text evidence="8">The sequence shown here is derived from an EMBL/GenBank/DDBJ whole genome shotgun (WGS) entry which is preliminary data.</text>
</comment>
<dbReference type="PROSITE" id="PS01162">
    <property type="entry name" value="QOR_ZETA_CRYSTAL"/>
    <property type="match status" value="1"/>
</dbReference>
<dbReference type="Proteomes" id="UP001371218">
    <property type="component" value="Unassembled WGS sequence"/>
</dbReference>
<dbReference type="InterPro" id="IPR013154">
    <property type="entry name" value="ADH-like_N"/>
</dbReference>
<feature type="domain" description="Enoyl reductase (ER)" evidence="7">
    <location>
        <begin position="13"/>
        <end position="334"/>
    </location>
</feature>
<accession>A0ABU9BT39</accession>
<dbReference type="InterPro" id="IPR014182">
    <property type="entry name" value="ADH_Zn_typ-1"/>
</dbReference>
<dbReference type="EMBL" id="JBBUTG010000011">
    <property type="protein sequence ID" value="MEK8032613.1"/>
    <property type="molecule type" value="Genomic_DNA"/>
</dbReference>
<dbReference type="SUPFAM" id="SSF50129">
    <property type="entry name" value="GroES-like"/>
    <property type="match status" value="1"/>
</dbReference>
<evidence type="ECO:0000256" key="4">
    <source>
        <dbReference type="ARBA" id="ARBA00022857"/>
    </source>
</evidence>
<evidence type="ECO:0000259" key="7">
    <source>
        <dbReference type="SMART" id="SM00829"/>
    </source>
</evidence>
<dbReference type="InterPro" id="IPR011032">
    <property type="entry name" value="GroES-like_sf"/>
</dbReference>
<sequence length="337" mass="35808">MKAIAQRRPLPLNVPDSLELVELPEPTPGPHDLLVQVQAVSVNPVDVKVRAGMPVPEGQVRVLGWDAAGTVLAVGSEVRGFEAGDRVWYAGAIDRQGSNAERQVVDARIVSHMPRTLDFAQAAALPLTAITAWELLFDRLGVAPGGGEGQRLLVVGAAGGVGSILVQLARRFTQLEVIGTASRLDTQAWVKEMGAHHVVDHSGPLDQALASAGLGPVHLVASLTQTTQHYTALVNALAPQGKLALIDDSNEPIDVRPLKAKSLSLHWEMMFTRSRFQTADMARQGELLAEVAKAVDAGTLRTTMTRHFGKLGVATLVEAHAHVESGRAIGKVVLDGL</sequence>
<dbReference type="SUPFAM" id="SSF51735">
    <property type="entry name" value="NAD(P)-binding Rossmann-fold domains"/>
    <property type="match status" value="1"/>
</dbReference>
<name>A0ABU9BT39_9BURK</name>
<keyword evidence="3" id="KW-0963">Cytoplasm</keyword>
<keyword evidence="4" id="KW-0521">NADP</keyword>